<dbReference type="PANTHER" id="PTHR24305:SF112">
    <property type="entry name" value="L-ORNITHINE-N5-MONOOXYGENASE (EUROFUNG)"/>
    <property type="match status" value="1"/>
</dbReference>
<evidence type="ECO:0000256" key="8">
    <source>
        <dbReference type="ARBA" id="ARBA00023002"/>
    </source>
</evidence>
<evidence type="ECO:0000256" key="2">
    <source>
        <dbReference type="ARBA" id="ARBA00004370"/>
    </source>
</evidence>
<proteinExistence type="inferred from homology"/>
<dbReference type="AlphaFoldDB" id="A0AAI8VHK0"/>
<evidence type="ECO:0000256" key="1">
    <source>
        <dbReference type="ARBA" id="ARBA00001971"/>
    </source>
</evidence>
<feature type="transmembrane region" description="Helical" evidence="12">
    <location>
        <begin position="63"/>
        <end position="80"/>
    </location>
</feature>
<dbReference type="PRINTS" id="PR00385">
    <property type="entry name" value="P450"/>
</dbReference>
<evidence type="ECO:0000256" key="9">
    <source>
        <dbReference type="ARBA" id="ARBA00023004"/>
    </source>
</evidence>
<dbReference type="EMBL" id="CAUWAG010000007">
    <property type="protein sequence ID" value="CAJ2505022.1"/>
    <property type="molecule type" value="Genomic_DNA"/>
</dbReference>
<comment type="caution">
    <text evidence="13">The sequence shown here is derived from an EMBL/GenBank/DDBJ whole genome shotgun (WGS) entry which is preliminary data.</text>
</comment>
<reference evidence="13" key="1">
    <citation type="submission" date="2023-10" db="EMBL/GenBank/DDBJ databases">
        <authorList>
            <person name="Hackl T."/>
        </authorList>
    </citation>
    <scope>NUCLEOTIDE SEQUENCE</scope>
</reference>
<keyword evidence="7 12" id="KW-1133">Transmembrane helix</keyword>
<dbReference type="InterPro" id="IPR002401">
    <property type="entry name" value="Cyt_P450_E_grp-I"/>
</dbReference>
<keyword evidence="10" id="KW-0503">Monooxygenase</keyword>
<keyword evidence="6" id="KW-0479">Metal-binding</keyword>
<dbReference type="InterPro" id="IPR050121">
    <property type="entry name" value="Cytochrome_P450_monoxygenase"/>
</dbReference>
<comment type="similarity">
    <text evidence="3">Belongs to the cytochrome P450 family.</text>
</comment>
<evidence type="ECO:0000256" key="3">
    <source>
        <dbReference type="ARBA" id="ARBA00010617"/>
    </source>
</evidence>
<dbReference type="SUPFAM" id="SSF48264">
    <property type="entry name" value="Cytochrome P450"/>
    <property type="match status" value="1"/>
</dbReference>
<evidence type="ECO:0000256" key="12">
    <source>
        <dbReference type="SAM" id="Phobius"/>
    </source>
</evidence>
<evidence type="ECO:0000256" key="7">
    <source>
        <dbReference type="ARBA" id="ARBA00022989"/>
    </source>
</evidence>
<dbReference type="GO" id="GO:0005506">
    <property type="term" value="F:iron ion binding"/>
    <property type="evidence" value="ECO:0007669"/>
    <property type="project" value="InterPro"/>
</dbReference>
<dbReference type="Pfam" id="PF00067">
    <property type="entry name" value="p450"/>
    <property type="match status" value="1"/>
</dbReference>
<evidence type="ECO:0000256" key="10">
    <source>
        <dbReference type="ARBA" id="ARBA00023033"/>
    </source>
</evidence>
<keyword evidence="8" id="KW-0560">Oxidoreductase</keyword>
<dbReference type="PRINTS" id="PR00463">
    <property type="entry name" value="EP450I"/>
</dbReference>
<dbReference type="Gene3D" id="1.10.630.10">
    <property type="entry name" value="Cytochrome P450"/>
    <property type="match status" value="1"/>
</dbReference>
<name>A0AAI8VHK0_9PEZI</name>
<evidence type="ECO:0000256" key="11">
    <source>
        <dbReference type="ARBA" id="ARBA00023136"/>
    </source>
</evidence>
<feature type="transmembrane region" description="Helical" evidence="12">
    <location>
        <begin position="33"/>
        <end position="51"/>
    </location>
</feature>
<feature type="transmembrane region" description="Helical" evidence="12">
    <location>
        <begin position="6"/>
        <end position="21"/>
    </location>
</feature>
<keyword evidence="14" id="KW-1185">Reference proteome</keyword>
<evidence type="ECO:0000313" key="13">
    <source>
        <dbReference type="EMBL" id="CAJ2505022.1"/>
    </source>
</evidence>
<keyword evidence="11 12" id="KW-0472">Membrane</keyword>
<evidence type="ECO:0000256" key="4">
    <source>
        <dbReference type="ARBA" id="ARBA00022617"/>
    </source>
</evidence>
<dbReference type="GO" id="GO:0016020">
    <property type="term" value="C:membrane"/>
    <property type="evidence" value="ECO:0007669"/>
    <property type="project" value="UniProtKB-SubCell"/>
</dbReference>
<dbReference type="InterPro" id="IPR001128">
    <property type="entry name" value="Cyt_P450"/>
</dbReference>
<comment type="cofactor">
    <cofactor evidence="1">
        <name>heme</name>
        <dbReference type="ChEBI" id="CHEBI:30413"/>
    </cofactor>
</comment>
<keyword evidence="9" id="KW-0408">Iron</keyword>
<dbReference type="PANTHER" id="PTHR24305">
    <property type="entry name" value="CYTOCHROME P450"/>
    <property type="match status" value="1"/>
</dbReference>
<dbReference type="CDD" id="cd11061">
    <property type="entry name" value="CYP67-like"/>
    <property type="match status" value="1"/>
</dbReference>
<comment type="subcellular location">
    <subcellularLocation>
        <location evidence="2">Membrane</location>
    </subcellularLocation>
</comment>
<keyword evidence="5 12" id="KW-0812">Transmembrane</keyword>
<accession>A0AAI8VHK0</accession>
<organism evidence="13 14">
    <name type="scientific">Anthostomella pinea</name>
    <dbReference type="NCBI Taxonomy" id="933095"/>
    <lineage>
        <taxon>Eukaryota</taxon>
        <taxon>Fungi</taxon>
        <taxon>Dikarya</taxon>
        <taxon>Ascomycota</taxon>
        <taxon>Pezizomycotina</taxon>
        <taxon>Sordariomycetes</taxon>
        <taxon>Xylariomycetidae</taxon>
        <taxon>Xylariales</taxon>
        <taxon>Xylariaceae</taxon>
        <taxon>Anthostomella</taxon>
    </lineage>
</organism>
<dbReference type="InterPro" id="IPR036396">
    <property type="entry name" value="Cyt_P450_sf"/>
</dbReference>
<dbReference type="Proteomes" id="UP001295740">
    <property type="component" value="Unassembled WGS sequence"/>
</dbReference>
<sequence length="491" mass="54835">MEASLAITATAVGVICHVLFFNRGEHHLHGMQYVLSFGTAVVALSCAPFVIGEKAPFTSSQVLSAAACYIGGIFLSLLVYRQWLHPLNKFPGPSAAKLTSLWFSTQLGKGDAHTKVLELHEKYGDFVRIGSSDLSIVHPDGVTAVYGTASGCDLGAWYDLSVPMLSLQSTRDKNLHRQYRRIWSDAFSDNAVRGYEERTKSYRARLISHLSQSVSQEQPVDMTLWFNFYTFDVMGDLAFGRSFDMLATSQQHWAISILHAGLRAFSIHAPVWFFRFFMAIPGLGGDFQRYVSFCCDTLDKRIKTKVDTPDIMSTLLKPWEGAPMPKRGLKLLQGDSRLLIVAGSDTTGATLTHALYELVKHPEHIEKIRNELAPFMTDGQVDFQKIQSLPHLNCVIDETLRLHPPVPTALPRRTPSEGITVGEVHVPGDMTVWCSQYAIGRTESLYEQANSFIPERWSSRPEMVADKRVFAPFSHGTDPIFTSYPLNISQN</sequence>
<dbReference type="GO" id="GO:0020037">
    <property type="term" value="F:heme binding"/>
    <property type="evidence" value="ECO:0007669"/>
    <property type="project" value="InterPro"/>
</dbReference>
<evidence type="ECO:0000313" key="14">
    <source>
        <dbReference type="Proteomes" id="UP001295740"/>
    </source>
</evidence>
<keyword evidence="4" id="KW-0349">Heme</keyword>
<protein>
    <submittedName>
        <fullName evidence="13">Uu.00g124160.m01.CDS01</fullName>
    </submittedName>
</protein>
<evidence type="ECO:0000256" key="5">
    <source>
        <dbReference type="ARBA" id="ARBA00022692"/>
    </source>
</evidence>
<dbReference type="GO" id="GO:0016705">
    <property type="term" value="F:oxidoreductase activity, acting on paired donors, with incorporation or reduction of molecular oxygen"/>
    <property type="evidence" value="ECO:0007669"/>
    <property type="project" value="InterPro"/>
</dbReference>
<evidence type="ECO:0000256" key="6">
    <source>
        <dbReference type="ARBA" id="ARBA00022723"/>
    </source>
</evidence>
<dbReference type="GO" id="GO:0004497">
    <property type="term" value="F:monooxygenase activity"/>
    <property type="evidence" value="ECO:0007669"/>
    <property type="project" value="UniProtKB-KW"/>
</dbReference>
<gene>
    <name evidence="13" type="ORF">KHLLAP_LOCUS5490</name>
</gene>